<dbReference type="EMBL" id="JPEP01000002">
    <property type="protein sequence ID" value="KEY18917.1"/>
    <property type="molecule type" value="Genomic_DNA"/>
</dbReference>
<evidence type="ECO:0000313" key="2">
    <source>
        <dbReference type="EMBL" id="KEY18917.1"/>
    </source>
</evidence>
<dbReference type="KEGG" id="cant:NCTC13489_01427"/>
<keyword evidence="4" id="KW-1185">Reference proteome</keyword>
<organism evidence="3 5">
    <name type="scientific">Kaistella antarctica</name>
    <dbReference type="NCBI Taxonomy" id="266748"/>
    <lineage>
        <taxon>Bacteria</taxon>
        <taxon>Pseudomonadati</taxon>
        <taxon>Bacteroidota</taxon>
        <taxon>Flavobacteriia</taxon>
        <taxon>Flavobacteriales</taxon>
        <taxon>Weeksellaceae</taxon>
        <taxon>Chryseobacterium group</taxon>
        <taxon>Kaistella</taxon>
    </lineage>
</organism>
<evidence type="ECO:0000313" key="5">
    <source>
        <dbReference type="Proteomes" id="UP000270036"/>
    </source>
</evidence>
<dbReference type="OrthoDB" id="1272958at2"/>
<dbReference type="Proteomes" id="UP000028349">
    <property type="component" value="Unassembled WGS sequence"/>
</dbReference>
<evidence type="ECO:0000313" key="3">
    <source>
        <dbReference type="EMBL" id="VEH99228.1"/>
    </source>
</evidence>
<proteinExistence type="predicted"/>
<evidence type="ECO:0000256" key="1">
    <source>
        <dbReference type="SAM" id="SignalP"/>
    </source>
</evidence>
<feature type="chain" id="PRO_5019187393" evidence="1">
    <location>
        <begin position="22"/>
        <end position="145"/>
    </location>
</feature>
<protein>
    <submittedName>
        <fullName evidence="3">Uncharacterized protein</fullName>
    </submittedName>
</protein>
<reference evidence="2 4" key="1">
    <citation type="submission" date="2014-07" db="EMBL/GenBank/DDBJ databases">
        <authorList>
            <person name="Pisani N.G."/>
            <person name="Newman J.D."/>
        </authorList>
    </citation>
    <scope>NUCLEOTIDE SEQUENCE [LARGE SCALE GENOMIC DNA]</scope>
    <source>
        <strain evidence="2 4">LMG 24720</strain>
    </source>
</reference>
<dbReference type="AlphaFoldDB" id="A0A448NR97"/>
<evidence type="ECO:0000313" key="4">
    <source>
        <dbReference type="Proteomes" id="UP000028349"/>
    </source>
</evidence>
<dbReference type="RefSeq" id="WP_034721285.1">
    <property type="nucleotide sequence ID" value="NZ_FOIX01000004.1"/>
</dbReference>
<dbReference type="STRING" id="266748.HY04_10675"/>
<feature type="signal peptide" evidence="1">
    <location>
        <begin position="1"/>
        <end position="21"/>
    </location>
</feature>
<sequence>MKKLIFVFLILILGGCTSQKAYTDFDYSFARSGGRIPMYENLLITGNNVHYSFEGQGKDIKKNFTISTKVLRNIEHTLAENNFTRIQEDYKKIYDNVAVEINIKKGKNAGNKSDASLIMPKDQARWDEIVSAFQEVIDRNIKTES</sequence>
<dbReference type="EMBL" id="LR134441">
    <property type="protein sequence ID" value="VEH99228.1"/>
    <property type="molecule type" value="Genomic_DNA"/>
</dbReference>
<accession>A0A448NR97</accession>
<gene>
    <name evidence="2" type="ORF">HY04_10675</name>
    <name evidence="3" type="ORF">NCTC13489_01427</name>
</gene>
<dbReference type="PROSITE" id="PS51257">
    <property type="entry name" value="PROKAR_LIPOPROTEIN"/>
    <property type="match status" value="1"/>
</dbReference>
<keyword evidence="1" id="KW-0732">Signal</keyword>
<reference evidence="3 5" key="2">
    <citation type="submission" date="2018-12" db="EMBL/GenBank/DDBJ databases">
        <authorList>
            <consortium name="Pathogen Informatics"/>
        </authorList>
    </citation>
    <scope>NUCLEOTIDE SEQUENCE [LARGE SCALE GENOMIC DNA]</scope>
    <source>
        <strain evidence="3 5">NCTC13489</strain>
    </source>
</reference>
<name>A0A448NR97_9FLAO</name>
<dbReference type="Proteomes" id="UP000270036">
    <property type="component" value="Chromosome"/>
</dbReference>